<dbReference type="RefSeq" id="WP_344274246.1">
    <property type="nucleotide sequence ID" value="NZ_BAAAKV010000017.1"/>
</dbReference>
<dbReference type="Pfam" id="PF00550">
    <property type="entry name" value="PP-binding"/>
    <property type="match status" value="1"/>
</dbReference>
<evidence type="ECO:0000256" key="1">
    <source>
        <dbReference type="ARBA" id="ARBA00022450"/>
    </source>
</evidence>
<dbReference type="Proteomes" id="UP001501371">
    <property type="component" value="Unassembled WGS sequence"/>
</dbReference>
<dbReference type="InterPro" id="IPR009081">
    <property type="entry name" value="PP-bd_ACP"/>
</dbReference>
<dbReference type="Gene3D" id="1.10.1200.10">
    <property type="entry name" value="ACP-like"/>
    <property type="match status" value="1"/>
</dbReference>
<gene>
    <name evidence="4" type="ORF">GCM10009654_23850</name>
</gene>
<proteinExistence type="predicted"/>
<keyword evidence="5" id="KW-1185">Reference proteome</keyword>
<keyword evidence="1" id="KW-0596">Phosphopantetheine</keyword>
<dbReference type="InterPro" id="IPR036736">
    <property type="entry name" value="ACP-like_sf"/>
</dbReference>
<dbReference type="PROSITE" id="PS50075">
    <property type="entry name" value="CARRIER"/>
    <property type="match status" value="1"/>
</dbReference>
<evidence type="ECO:0000313" key="5">
    <source>
        <dbReference type="Proteomes" id="UP001501371"/>
    </source>
</evidence>
<dbReference type="InterPro" id="IPR006162">
    <property type="entry name" value="Ppantetheine_attach_site"/>
</dbReference>
<evidence type="ECO:0000256" key="2">
    <source>
        <dbReference type="ARBA" id="ARBA00022553"/>
    </source>
</evidence>
<accession>A0ABN1USK5</accession>
<evidence type="ECO:0000313" key="4">
    <source>
        <dbReference type="EMBL" id="GAA1166173.1"/>
    </source>
</evidence>
<feature type="domain" description="Carrier" evidence="3">
    <location>
        <begin position="11"/>
        <end position="92"/>
    </location>
</feature>
<reference evidence="4 5" key="1">
    <citation type="journal article" date="2019" name="Int. J. Syst. Evol. Microbiol.">
        <title>The Global Catalogue of Microorganisms (GCM) 10K type strain sequencing project: providing services to taxonomists for standard genome sequencing and annotation.</title>
        <authorList>
            <consortium name="The Broad Institute Genomics Platform"/>
            <consortium name="The Broad Institute Genome Sequencing Center for Infectious Disease"/>
            <person name="Wu L."/>
            <person name="Ma J."/>
        </authorList>
    </citation>
    <scope>NUCLEOTIDE SEQUENCE [LARGE SCALE GENOMIC DNA]</scope>
    <source>
        <strain evidence="4 5">JCM 12696</strain>
    </source>
</reference>
<sequence length="99" mass="10750">MRHTREGDDGSGTTGRLEALVREKLAERIGDDLAGSIGRGEEFHDLGIDSLDIVTVLAALERECAVDRIVDGELWDVAHSVDALVRHLSERGGAFPERA</sequence>
<keyword evidence="2" id="KW-0597">Phosphoprotein</keyword>
<comment type="caution">
    <text evidence="4">The sequence shown here is derived from an EMBL/GenBank/DDBJ whole genome shotgun (WGS) entry which is preliminary data.</text>
</comment>
<protein>
    <recommendedName>
        <fullName evidence="3">Carrier domain-containing protein</fullName>
    </recommendedName>
</protein>
<name>A0ABN1USK5_9ACTN</name>
<dbReference type="EMBL" id="BAAAKV010000017">
    <property type="protein sequence ID" value="GAA1166173.1"/>
    <property type="molecule type" value="Genomic_DNA"/>
</dbReference>
<organism evidence="4 5">
    <name type="scientific">Streptomyces hebeiensis</name>
    <dbReference type="NCBI Taxonomy" id="229486"/>
    <lineage>
        <taxon>Bacteria</taxon>
        <taxon>Bacillati</taxon>
        <taxon>Actinomycetota</taxon>
        <taxon>Actinomycetes</taxon>
        <taxon>Kitasatosporales</taxon>
        <taxon>Streptomycetaceae</taxon>
        <taxon>Streptomyces</taxon>
    </lineage>
</organism>
<dbReference type="PROSITE" id="PS00012">
    <property type="entry name" value="PHOSPHOPANTETHEINE"/>
    <property type="match status" value="1"/>
</dbReference>
<dbReference type="SUPFAM" id="SSF47336">
    <property type="entry name" value="ACP-like"/>
    <property type="match status" value="1"/>
</dbReference>
<evidence type="ECO:0000259" key="3">
    <source>
        <dbReference type="PROSITE" id="PS50075"/>
    </source>
</evidence>